<accession>A0A2Y9R9B7</accession>
<keyword evidence="9" id="KW-0395">Inflammatory response</keyword>
<dbReference type="GO" id="GO:0072559">
    <property type="term" value="C:NLRP3 inflammasome complex"/>
    <property type="evidence" value="ECO:0007669"/>
    <property type="project" value="TreeGrafter"/>
</dbReference>
<dbReference type="Pfam" id="PF00619">
    <property type="entry name" value="CARD"/>
    <property type="match status" value="1"/>
</dbReference>
<evidence type="ECO:0000256" key="16">
    <source>
        <dbReference type="ARBA" id="ARBA00064564"/>
    </source>
</evidence>
<dbReference type="KEGG" id="tmu:101350319"/>
<feature type="domain" description="CARD" evidence="21">
    <location>
        <begin position="326"/>
        <end position="409"/>
    </location>
</feature>
<evidence type="ECO:0000256" key="17">
    <source>
        <dbReference type="ARBA" id="ARBA00064718"/>
    </source>
</evidence>
<reference evidence="24" key="1">
    <citation type="submission" date="2025-08" db="UniProtKB">
        <authorList>
            <consortium name="RefSeq"/>
        </authorList>
    </citation>
    <scope>IDENTIFICATION</scope>
</reference>
<keyword evidence="11" id="KW-0539">Nucleus</keyword>
<dbReference type="PROSITE" id="PS51830">
    <property type="entry name" value="FIIND"/>
    <property type="match status" value="1"/>
</dbReference>
<gene>
    <name evidence="24" type="primary">LOC101350319</name>
</gene>
<evidence type="ECO:0000313" key="23">
    <source>
        <dbReference type="Proteomes" id="UP000248480"/>
    </source>
</evidence>
<comment type="function">
    <text evidence="13">Constitutes the active part of the CARD8 inflammasome. In absence of pathogens and other damage-associated signals, interacts with the N-terminal part of CARD8 (Caspase recruitment domain-containing protein 8, N-terminus), preventing activation of the CARD8 inflammasome. In response to pathogen-associated signals, the N-terminal part of CARD8 is degraded by the proteasome, releasing this form, which polymerizes to form the CARD8 inflammasome complex: the CARD8 inflammasome complex then directly recruits pro-caspase-1 (proCASP1) and promotes caspase-1 (CASP1) activation, leading to gasdermin-D (GSDMD) cleavage and subsequent pyroptosis.</text>
</comment>
<dbReference type="Pfam" id="PF13553">
    <property type="entry name" value="FIIND"/>
    <property type="match status" value="1"/>
</dbReference>
<evidence type="ECO:0000256" key="19">
    <source>
        <dbReference type="SAM" id="Coils"/>
    </source>
</evidence>
<dbReference type="AlphaFoldDB" id="A0A2Y9R9B7"/>
<keyword evidence="6" id="KW-0378">Hydrolase</keyword>
<dbReference type="GO" id="GO:0005634">
    <property type="term" value="C:nucleus"/>
    <property type="evidence" value="ECO:0007669"/>
    <property type="project" value="UniProtKB-SubCell"/>
</dbReference>
<dbReference type="PANTHER" id="PTHR46985">
    <property type="entry name" value="NACHT, LRR AND PYD DOMAINS-CONTAINING PROTEIN 1"/>
    <property type="match status" value="1"/>
</dbReference>
<comment type="subunit">
    <text evidence="16">Interacts with the C-terminal part of CARD8 (Caspase recruitment domain-containing protein 8, C-terminus) in absence of pathogens and other damage-associated signals.</text>
</comment>
<comment type="function">
    <text evidence="12">Regulatory part that prevents formation of the CARD8 inflammasome: in absence of pathogens and other damage-associated signals, interacts with the C-terminal part of CARD8 (Caspase recruitment domain-containing protein 8, C-terminus), preventing activation of the CARD8 inflammasome. In response to pathogen-associated signals, this part is ubiquitinated by the N-end rule pathway and degraded by the proteasome, releasing the cleaved C-terminal part of the protein, which polymerizes and forms the CARD8 inflammasome.</text>
</comment>
<organism evidence="23 24">
    <name type="scientific">Trichechus manatus latirostris</name>
    <name type="common">Florida manatee</name>
    <dbReference type="NCBI Taxonomy" id="127582"/>
    <lineage>
        <taxon>Eukaryota</taxon>
        <taxon>Metazoa</taxon>
        <taxon>Chordata</taxon>
        <taxon>Craniata</taxon>
        <taxon>Vertebrata</taxon>
        <taxon>Euteleostomi</taxon>
        <taxon>Mammalia</taxon>
        <taxon>Eutheria</taxon>
        <taxon>Afrotheria</taxon>
        <taxon>Sirenia</taxon>
        <taxon>Trichechidae</taxon>
        <taxon>Trichechus</taxon>
    </lineage>
</organism>
<keyword evidence="23" id="KW-1185">Reference proteome</keyword>
<dbReference type="GO" id="GO:0006954">
    <property type="term" value="P:inflammatory response"/>
    <property type="evidence" value="ECO:0007669"/>
    <property type="project" value="UniProtKB-KW"/>
</dbReference>
<dbReference type="SMART" id="SM00114">
    <property type="entry name" value="CARD"/>
    <property type="match status" value="1"/>
</dbReference>
<dbReference type="GO" id="GO:0042981">
    <property type="term" value="P:regulation of apoptotic process"/>
    <property type="evidence" value="ECO:0007669"/>
    <property type="project" value="InterPro"/>
</dbReference>
<name>A0A2Y9R9B7_TRIMA</name>
<dbReference type="Proteomes" id="UP000248480">
    <property type="component" value="Unplaced"/>
</dbReference>
<dbReference type="GO" id="GO:0008233">
    <property type="term" value="F:peptidase activity"/>
    <property type="evidence" value="ECO:0007669"/>
    <property type="project" value="UniProtKB-KW"/>
</dbReference>
<evidence type="ECO:0000256" key="15">
    <source>
        <dbReference type="ARBA" id="ARBA00061901"/>
    </source>
</evidence>
<dbReference type="FunFam" id="1.10.533.10:FF:000090">
    <property type="entry name" value="Caspase recruitment domain family member 8"/>
    <property type="match status" value="1"/>
</dbReference>
<evidence type="ECO:0000256" key="1">
    <source>
        <dbReference type="ARBA" id="ARBA00004110"/>
    </source>
</evidence>
<keyword evidence="3" id="KW-0963">Cytoplasm</keyword>
<dbReference type="InParanoid" id="A0A2Y9R9B7"/>
<evidence type="ECO:0000256" key="12">
    <source>
        <dbReference type="ARBA" id="ARBA00053489"/>
    </source>
</evidence>
<dbReference type="InterPro" id="IPR001315">
    <property type="entry name" value="CARD"/>
</dbReference>
<keyword evidence="4" id="KW-0399">Innate immunity</keyword>
<comment type="subcellular location">
    <subcellularLocation>
        <location evidence="1">Inflammasome</location>
    </subcellularLocation>
    <subcellularLocation>
        <location evidence="2">Nucleus</location>
    </subcellularLocation>
</comment>
<dbReference type="InterPro" id="IPR051249">
    <property type="entry name" value="NLRP_Inflammasome"/>
</dbReference>
<evidence type="ECO:0000256" key="14">
    <source>
        <dbReference type="ARBA" id="ARBA00060341"/>
    </source>
</evidence>
<dbReference type="RefSeq" id="XP_023591965.1">
    <property type="nucleotide sequence ID" value="XM_023736197.1"/>
</dbReference>
<evidence type="ECO:0000256" key="13">
    <source>
        <dbReference type="ARBA" id="ARBA00056714"/>
    </source>
</evidence>
<sequence length="409" mass="46369">MLDLKELKAINEPDDQQSQQKHQRHATDCKNNQFQGPRGNVDVQLIDKSPNRYSVHFPTAGWYLWPATGLGFGVREAVTVTIAFESWGQHLDLALQQDKCWMVAGPLFDITAEPEGAIAKIHLPHFISLKEGEVDISWFRVVHFKDEGMVLEQPTRVEPFYAVLENPSFSLMGVLLRIASYAGLSVPITSTTLIYYHPHPEDIKFHVYLIPSDCTLTKAIDEEEDRFHGVRLQMSPPVEPLNFGSCYIVSGCAHLEIISKELKLCYRSPGEIQPFSKVYAGQMKEPIQLKITDKSLGSLVWETLVKPVDLQLAAASAPPTFSGAAFVKEHHRQLRDRMGDLNGVLDDLQDREVLTENEKERVQQTQTRQRKNETLLSMVKNKGDQALELFYRSLSERDPYLVSSLRQPS</sequence>
<dbReference type="GO" id="GO:0008656">
    <property type="term" value="F:cysteine-type endopeptidase activator activity involved in apoptotic process"/>
    <property type="evidence" value="ECO:0007669"/>
    <property type="project" value="TreeGrafter"/>
</dbReference>
<keyword evidence="10" id="KW-1271">Inflammasome</keyword>
<evidence type="ECO:0000256" key="4">
    <source>
        <dbReference type="ARBA" id="ARBA00022588"/>
    </source>
</evidence>
<evidence type="ECO:0000259" key="22">
    <source>
        <dbReference type="PROSITE" id="PS51830"/>
    </source>
</evidence>
<dbReference type="GO" id="GO:0006508">
    <property type="term" value="P:proteolysis"/>
    <property type="evidence" value="ECO:0007669"/>
    <property type="project" value="UniProtKB-KW"/>
</dbReference>
<dbReference type="CDD" id="cd01671">
    <property type="entry name" value="CARD"/>
    <property type="match status" value="1"/>
</dbReference>
<evidence type="ECO:0000256" key="2">
    <source>
        <dbReference type="ARBA" id="ARBA00004123"/>
    </source>
</evidence>
<keyword evidence="7" id="KW-0832">Ubl conjugation</keyword>
<dbReference type="GO" id="GO:0043122">
    <property type="term" value="P:regulation of canonical NF-kappaB signal transduction"/>
    <property type="evidence" value="ECO:0007669"/>
    <property type="project" value="TreeGrafter"/>
</dbReference>
<dbReference type="GO" id="GO:0045087">
    <property type="term" value="P:innate immune response"/>
    <property type="evidence" value="ECO:0007669"/>
    <property type="project" value="UniProtKB-KW"/>
</dbReference>
<evidence type="ECO:0000256" key="5">
    <source>
        <dbReference type="ARBA" id="ARBA00022670"/>
    </source>
</evidence>
<feature type="domain" description="FIIND" evidence="22">
    <location>
        <begin position="34"/>
        <end position="319"/>
    </location>
</feature>
<evidence type="ECO:0000256" key="11">
    <source>
        <dbReference type="ARBA" id="ARBA00023242"/>
    </source>
</evidence>
<evidence type="ECO:0000256" key="3">
    <source>
        <dbReference type="ARBA" id="ARBA00022490"/>
    </source>
</evidence>
<evidence type="ECO:0000256" key="20">
    <source>
        <dbReference type="SAM" id="MobiDB-lite"/>
    </source>
</evidence>
<evidence type="ECO:0000256" key="9">
    <source>
        <dbReference type="ARBA" id="ARBA00023198"/>
    </source>
</evidence>
<feature type="region of interest" description="Disordered" evidence="20">
    <location>
        <begin position="8"/>
        <end position="38"/>
    </location>
</feature>
<dbReference type="STRING" id="127582.A0A2Y9R9B7"/>
<evidence type="ECO:0000313" key="24">
    <source>
        <dbReference type="RefSeq" id="XP_023591965.1"/>
    </source>
</evidence>
<feature type="coiled-coil region" evidence="19">
    <location>
        <begin position="331"/>
        <end position="365"/>
    </location>
</feature>
<dbReference type="Pfam" id="PF23679">
    <property type="entry name" value="UPA-FIIND"/>
    <property type="match status" value="1"/>
</dbReference>
<evidence type="ECO:0000256" key="18">
    <source>
        <dbReference type="ARBA" id="ARBA00072285"/>
    </source>
</evidence>
<dbReference type="PROSITE" id="PS50209">
    <property type="entry name" value="CARD"/>
    <property type="match status" value="1"/>
</dbReference>
<protein>
    <recommendedName>
        <fullName evidence="18">Caspase recruitment domain-containing protein 8</fullName>
    </recommendedName>
</protein>
<evidence type="ECO:0000256" key="8">
    <source>
        <dbReference type="ARBA" id="ARBA00022859"/>
    </source>
</evidence>
<evidence type="ECO:0000256" key="10">
    <source>
        <dbReference type="ARBA" id="ARBA00023233"/>
    </source>
</evidence>
<keyword evidence="19" id="KW-0175">Coiled coil</keyword>
<keyword evidence="5" id="KW-0645">Protease</keyword>
<dbReference type="PANTHER" id="PTHR46985:SF4">
    <property type="entry name" value="CASPASE RECRUITMENT DOMAIN-CONTAINING PROTEIN 8"/>
    <property type="match status" value="1"/>
</dbReference>
<evidence type="ECO:0000256" key="7">
    <source>
        <dbReference type="ARBA" id="ARBA00022843"/>
    </source>
</evidence>
<comment type="subunit">
    <text evidence="17">Interacts with the N-terminal part of CARD8 (Caspase recruitment domain-containing protein 8, N-terminus) in absence of pathogens and other damage-associated signals. Homomultimer; forms the CARD8 inflammasome polymeric complex, a filament composed of homopolymers of this form in response to pathogens and other damage-associated signals. The CARD8 inflammasome polymeric complex directly recruits pro-caspase-1 (proCASP1) independently of PYCARD/ASC. Interacts (via CARD domain) with CASP1 (via CARD domain); leading to CASP1 activation.</text>
</comment>
<dbReference type="InterPro" id="IPR025307">
    <property type="entry name" value="FIIND_dom"/>
</dbReference>
<proteinExistence type="predicted"/>
<dbReference type="Gene3D" id="1.10.533.10">
    <property type="entry name" value="Death Domain, Fas"/>
    <property type="match status" value="1"/>
</dbReference>
<dbReference type="FunCoup" id="A0A2Y9R9B7">
    <property type="interactions" value="924"/>
</dbReference>
<evidence type="ECO:0000256" key="6">
    <source>
        <dbReference type="ARBA" id="ARBA00022801"/>
    </source>
</evidence>
<dbReference type="GeneID" id="101350319"/>
<dbReference type="InterPro" id="IPR011029">
    <property type="entry name" value="DEATH-like_dom_sf"/>
</dbReference>
<comment type="function">
    <text evidence="14">Constitutes the precursor of the CARD8 inflammasome, which mediates autoproteolytic processing within the FIIND domain to generate the N-terminal and C-terminal parts, which are associated non-covalently in absence of pathogens and other damage-associated signals.</text>
</comment>
<comment type="subunit">
    <text evidence="15">Interacts with DPP9; leading to inhibit activation of the inflammasome. DPP9 acts via formation of a ternary complex, composed of a DPP9 homodimer, one full-length CARD8 protein, and one cleaved C-terminus of CARD8 (Caspase recruitment domain-containing protein 8, C-terminus). Interacts with DPP8; leading to inhibit activation of the inflammasome, probably via formation of a ternary complex with DPP8. Interacts with NLRP3. Interacts with IKBKG/NEMO. Interacts with DRAL. Binds to caspase-1 (CASP1), CARD16/pseudo-ICE and CARD18/ICEBERG. Interacts with NLRP2 (via NACHT domain).</text>
</comment>
<dbReference type="SUPFAM" id="SSF47986">
    <property type="entry name" value="DEATH domain"/>
    <property type="match status" value="1"/>
</dbReference>
<keyword evidence="8" id="KW-0391">Immunity</keyword>
<evidence type="ECO:0000259" key="21">
    <source>
        <dbReference type="PROSITE" id="PS50209"/>
    </source>
</evidence>